<dbReference type="Proteomes" id="UP000094056">
    <property type="component" value="Unassembled WGS sequence"/>
</dbReference>
<comment type="caution">
    <text evidence="1">The sequence shown here is derived from an EMBL/GenBank/DDBJ whole genome shotgun (WGS) entry which is preliminary data.</text>
</comment>
<dbReference type="AlphaFoldDB" id="A0A1E3X544"/>
<proteinExistence type="predicted"/>
<dbReference type="EMBL" id="MAYW01000174">
    <property type="protein sequence ID" value="ODS30803.1"/>
    <property type="molecule type" value="Genomic_DNA"/>
</dbReference>
<reference evidence="1 2" key="1">
    <citation type="submission" date="2016-07" db="EMBL/GenBank/DDBJ databases">
        <title>Draft genome of Scalindua rubra, obtained from a brine-seawater interface in the Red Sea, sheds light on salt adaptation in anammox bacteria.</title>
        <authorList>
            <person name="Speth D.R."/>
            <person name="Lagkouvardos I."/>
            <person name="Wang Y."/>
            <person name="Qian P.-Y."/>
            <person name="Dutilh B.E."/>
            <person name="Jetten M.S."/>
        </authorList>
    </citation>
    <scope>NUCLEOTIDE SEQUENCE [LARGE SCALE GENOMIC DNA]</scope>
    <source>
        <strain evidence="1">BSI-1</strain>
    </source>
</reference>
<gene>
    <name evidence="1" type="ORF">SCARUB_04084</name>
</gene>
<protein>
    <submittedName>
        <fullName evidence="1">Uncharacterized protein</fullName>
    </submittedName>
</protein>
<evidence type="ECO:0000313" key="2">
    <source>
        <dbReference type="Proteomes" id="UP000094056"/>
    </source>
</evidence>
<sequence>MITKKELLKRLKKENINIGGNPGRMITQYISLGLIDRPVRYGLGKGKGTVTKFNDNIISQIKEIVKLREKGLKYEEIKYKRMSDTDWESFFRELKKSSGSDEAFVNAINKIPYMSNAEKGRLRLVTDLTEHLTRVAVKELVSWLDTHIVGPKYIDRFNDESLEEIFEEVYHYIEYGMSNILATVGIFDDEYMRYLTGEKRWKLPLVDQWPDAEMTKTVSKSKRKSLKKREAKK</sequence>
<name>A0A1E3X544_9BACT</name>
<evidence type="ECO:0000313" key="1">
    <source>
        <dbReference type="EMBL" id="ODS30803.1"/>
    </source>
</evidence>
<organism evidence="1 2">
    <name type="scientific">Candidatus Scalindua rubra</name>
    <dbReference type="NCBI Taxonomy" id="1872076"/>
    <lineage>
        <taxon>Bacteria</taxon>
        <taxon>Pseudomonadati</taxon>
        <taxon>Planctomycetota</taxon>
        <taxon>Candidatus Brocadiia</taxon>
        <taxon>Candidatus Brocadiales</taxon>
        <taxon>Candidatus Scalinduaceae</taxon>
        <taxon>Candidatus Scalindua</taxon>
    </lineage>
</organism>
<accession>A0A1E3X544</accession>